<evidence type="ECO:0000313" key="6">
    <source>
        <dbReference type="EMBL" id="MCY3087379.1"/>
    </source>
</evidence>
<dbReference type="InterPro" id="IPR007214">
    <property type="entry name" value="YbaK/aa-tRNA-synth-assoc-dom"/>
</dbReference>
<dbReference type="GO" id="GO:0016829">
    <property type="term" value="F:lyase activity"/>
    <property type="evidence" value="ECO:0007669"/>
    <property type="project" value="UniProtKB-KW"/>
</dbReference>
<keyword evidence="3 4" id="KW-0456">Lyase</keyword>
<reference evidence="6" key="1">
    <citation type="submission" date="2022-09" db="EMBL/GenBank/DDBJ databases">
        <title>Aerococcus urinae taxonomy study.</title>
        <authorList>
            <person name="Christensen J."/>
            <person name="Senneby E."/>
        </authorList>
    </citation>
    <scope>NUCLEOTIDE SEQUENCE</scope>
    <source>
        <strain evidence="6">LUND-41-B12</strain>
    </source>
</reference>
<gene>
    <name evidence="6" type="ORF">ODY61_04500</name>
</gene>
<dbReference type="Pfam" id="PF04073">
    <property type="entry name" value="tRNA_edit"/>
    <property type="match status" value="1"/>
</dbReference>
<dbReference type="CDD" id="cd00002">
    <property type="entry name" value="YbaK_deacylase"/>
    <property type="match status" value="1"/>
</dbReference>
<dbReference type="SUPFAM" id="SSF55826">
    <property type="entry name" value="YbaK/ProRS associated domain"/>
    <property type="match status" value="1"/>
</dbReference>
<evidence type="ECO:0000256" key="3">
    <source>
        <dbReference type="ARBA" id="ARBA00023239"/>
    </source>
</evidence>
<comment type="caution">
    <text evidence="6">The sequence shown here is derived from an EMBL/GenBank/DDBJ whole genome shotgun (WGS) entry which is preliminary data.</text>
</comment>
<name>A0A1E9PDR5_9LACT</name>
<evidence type="ECO:0000313" key="7">
    <source>
        <dbReference type="Proteomes" id="UP001069047"/>
    </source>
</evidence>
<dbReference type="EMBL" id="JAOTMY010000002">
    <property type="protein sequence ID" value="MCY3087379.1"/>
    <property type="molecule type" value="Genomic_DNA"/>
</dbReference>
<comment type="similarity">
    <text evidence="1 4">Belongs to the prolyl-tRNA editing family. YbaK/EbsC subfamily.</text>
</comment>
<evidence type="ECO:0000259" key="5">
    <source>
        <dbReference type="Pfam" id="PF04073"/>
    </source>
</evidence>
<dbReference type="PIRSF" id="PIRSF006181">
    <property type="entry name" value="EbsC_YbaK"/>
    <property type="match status" value="1"/>
</dbReference>
<dbReference type="GeneID" id="89334226"/>
<dbReference type="GO" id="GO:0006412">
    <property type="term" value="P:translation"/>
    <property type="evidence" value="ECO:0007669"/>
    <property type="project" value="UniProtKB-KW"/>
</dbReference>
<dbReference type="GO" id="GO:0002161">
    <property type="term" value="F:aminoacyl-tRNA deacylase activity"/>
    <property type="evidence" value="ECO:0007669"/>
    <property type="project" value="InterPro"/>
</dbReference>
<accession>A0A1E9PDR5</accession>
<dbReference type="InterPro" id="IPR004369">
    <property type="entry name" value="Prolyl-tRNA_editing_YbaK/EbsC"/>
</dbReference>
<organism evidence="6 7">
    <name type="scientific">Aerococcus mictus</name>
    <dbReference type="NCBI Taxonomy" id="2976810"/>
    <lineage>
        <taxon>Bacteria</taxon>
        <taxon>Bacillati</taxon>
        <taxon>Bacillota</taxon>
        <taxon>Bacilli</taxon>
        <taxon>Lactobacillales</taxon>
        <taxon>Aerococcaceae</taxon>
        <taxon>Aerococcus</taxon>
    </lineage>
</organism>
<dbReference type="PANTHER" id="PTHR30411">
    <property type="entry name" value="CYTOPLASMIC PROTEIN"/>
    <property type="match status" value="1"/>
</dbReference>
<dbReference type="PANTHER" id="PTHR30411:SF0">
    <property type="entry name" value="CYS-TRNA(PRO)_CYS-TRNA(CYS) DEACYLASE YBAK"/>
    <property type="match status" value="1"/>
</dbReference>
<evidence type="ECO:0000256" key="1">
    <source>
        <dbReference type="ARBA" id="ARBA00009798"/>
    </source>
</evidence>
<dbReference type="Gene3D" id="3.90.960.10">
    <property type="entry name" value="YbaK/aminoacyl-tRNA synthetase-associated domain"/>
    <property type="match status" value="1"/>
</dbReference>
<feature type="domain" description="YbaK/aminoacyl-tRNA synthetase-associated" evidence="5">
    <location>
        <begin position="40"/>
        <end position="140"/>
    </location>
</feature>
<dbReference type="EC" id="4.2.-.-" evidence="4"/>
<dbReference type="InterPro" id="IPR036754">
    <property type="entry name" value="YbaK/aa-tRNA-synt-asso_dom_sf"/>
</dbReference>
<dbReference type="RefSeq" id="WP_198434550.1">
    <property type="nucleotide sequence ID" value="NZ_CAJHLG010000002.1"/>
</dbReference>
<keyword evidence="2 4" id="KW-0648">Protein biosynthesis</keyword>
<proteinExistence type="inferred from homology"/>
<dbReference type="Proteomes" id="UP001069047">
    <property type="component" value="Unassembled WGS sequence"/>
</dbReference>
<protein>
    <recommendedName>
        <fullName evidence="4">Cys-tRNA(Pro)/Cys-tRNA(Cys) deacylase</fullName>
        <ecNumber evidence="4">4.2.-.-</ecNumber>
    </recommendedName>
</protein>
<evidence type="ECO:0000256" key="4">
    <source>
        <dbReference type="PIRNR" id="PIRNR006181"/>
    </source>
</evidence>
<dbReference type="AlphaFoldDB" id="A0A1E9PDR5"/>
<accession>A0A9Q4DBG1</accession>
<sequence>MSKKHKKTNAMRLLDQAKIPYEEAIIPYRDGSFQPQAGKSSYKTLVARSHDHEIVVFVIPLDQELDLKQCARVINSKRVELVHVKELLGLTGYVRGGCSPLGMKKKYRTWYNDSCLDEDKIYVSAGERGKQIGLDPKALIEVTQGKVDHLIR</sequence>
<evidence type="ECO:0000256" key="2">
    <source>
        <dbReference type="ARBA" id="ARBA00022917"/>
    </source>
</evidence>